<name>A0A0F5IKI5_9BACT</name>
<accession>A0A0F5IKI5</accession>
<dbReference type="InterPro" id="IPR013780">
    <property type="entry name" value="Glyco_hydro_b"/>
</dbReference>
<dbReference type="GO" id="GO:0046373">
    <property type="term" value="P:L-arabinose metabolic process"/>
    <property type="evidence" value="ECO:0007669"/>
    <property type="project" value="InterPro"/>
</dbReference>
<feature type="chain" id="PRO_5002487712" description="non-reducing end alpha-L-arabinofuranosidase" evidence="8">
    <location>
        <begin position="23"/>
        <end position="529"/>
    </location>
</feature>
<reference evidence="10 11" key="1">
    <citation type="submission" date="2013-04" db="EMBL/GenBank/DDBJ databases">
        <title>The Genome Sequence of Parabacteroides gordonii DSM 23371.</title>
        <authorList>
            <consortium name="The Broad Institute Genomics Platform"/>
            <person name="Earl A."/>
            <person name="Ward D."/>
            <person name="Feldgarden M."/>
            <person name="Gevers D."/>
            <person name="Martens E."/>
            <person name="Sakamoto M."/>
            <person name="Benno Y."/>
            <person name="Suzuki N."/>
            <person name="Matsunaga N."/>
            <person name="Koshihara K."/>
            <person name="Seki M."/>
            <person name="Komiya H."/>
            <person name="Walker B."/>
            <person name="Young S."/>
            <person name="Zeng Q."/>
            <person name="Gargeya S."/>
            <person name="Fitzgerald M."/>
            <person name="Haas B."/>
            <person name="Abouelleil A."/>
            <person name="Allen A.W."/>
            <person name="Alvarado L."/>
            <person name="Arachchi H.M."/>
            <person name="Berlin A.M."/>
            <person name="Chapman S.B."/>
            <person name="Gainer-Dewar J."/>
            <person name="Goldberg J."/>
            <person name="Griggs A."/>
            <person name="Gujja S."/>
            <person name="Hansen M."/>
            <person name="Howarth C."/>
            <person name="Imamovic A."/>
            <person name="Ireland A."/>
            <person name="Larimer J."/>
            <person name="McCowan C."/>
            <person name="Murphy C."/>
            <person name="Pearson M."/>
            <person name="Poon T.W."/>
            <person name="Priest M."/>
            <person name="Roberts A."/>
            <person name="Saif S."/>
            <person name="Shea T."/>
            <person name="Sisk P."/>
            <person name="Sykes S."/>
            <person name="Wortman J."/>
            <person name="Nusbaum C."/>
            <person name="Birren B."/>
        </authorList>
    </citation>
    <scope>NUCLEOTIDE SEQUENCE [LARGE SCALE GENOMIC DNA]</scope>
    <source>
        <strain evidence="10 11">MS-1</strain>
    </source>
</reference>
<dbReference type="Pfam" id="PF22848">
    <property type="entry name" value="ASD1_dom"/>
    <property type="match status" value="1"/>
</dbReference>
<dbReference type="SUPFAM" id="SSF51011">
    <property type="entry name" value="Glycosyl hydrolase domain"/>
    <property type="match status" value="1"/>
</dbReference>
<dbReference type="HOGENOM" id="CLU_017810_1_1_10"/>
<comment type="subunit">
    <text evidence="3">Homohexamer; trimer of dimers.</text>
</comment>
<dbReference type="InterPro" id="IPR017853">
    <property type="entry name" value="GH"/>
</dbReference>
<dbReference type="AlphaFoldDB" id="A0A0F5IKI5"/>
<evidence type="ECO:0000256" key="7">
    <source>
        <dbReference type="ARBA" id="ARBA00023295"/>
    </source>
</evidence>
<comment type="caution">
    <text evidence="10">The sequence shown here is derived from an EMBL/GenBank/DDBJ whole genome shotgun (WGS) entry which is preliminary data.</text>
</comment>
<dbReference type="SMART" id="SM00813">
    <property type="entry name" value="Alpha-L-AF_C"/>
    <property type="match status" value="1"/>
</dbReference>
<evidence type="ECO:0000313" key="11">
    <source>
        <dbReference type="Proteomes" id="UP000033035"/>
    </source>
</evidence>
<dbReference type="STRING" id="1203610.HMPREF1536_05263"/>
<evidence type="ECO:0000256" key="6">
    <source>
        <dbReference type="ARBA" id="ARBA00023277"/>
    </source>
</evidence>
<evidence type="ECO:0000313" key="10">
    <source>
        <dbReference type="EMBL" id="KKB46031.1"/>
    </source>
</evidence>
<keyword evidence="6" id="KW-0119">Carbohydrate metabolism</keyword>
<comment type="catalytic activity">
    <reaction evidence="1">
        <text>Hydrolysis of terminal non-reducing alpha-L-arabinofuranoside residues in alpha-L-arabinosides.</text>
        <dbReference type="EC" id="3.2.1.55"/>
    </reaction>
</comment>
<keyword evidence="11" id="KW-1185">Reference proteome</keyword>
<dbReference type="PATRIC" id="fig|1203610.3.peg.5378"/>
<dbReference type="SUPFAM" id="SSF51445">
    <property type="entry name" value="(Trans)glycosidases"/>
    <property type="match status" value="1"/>
</dbReference>
<evidence type="ECO:0000256" key="4">
    <source>
        <dbReference type="ARBA" id="ARBA00012670"/>
    </source>
</evidence>
<comment type="similarity">
    <text evidence="2">Belongs to the glycosyl hydrolase 51 family.</text>
</comment>
<evidence type="ECO:0000256" key="5">
    <source>
        <dbReference type="ARBA" id="ARBA00022801"/>
    </source>
</evidence>
<feature type="domain" description="Alpha-L-arabinofuranosidase C-terminal" evidence="9">
    <location>
        <begin position="313"/>
        <end position="519"/>
    </location>
</feature>
<keyword evidence="7" id="KW-0326">Glycosidase</keyword>
<dbReference type="GO" id="GO:0046556">
    <property type="term" value="F:alpha-L-arabinofuranosidase activity"/>
    <property type="evidence" value="ECO:0007669"/>
    <property type="project" value="UniProtKB-EC"/>
</dbReference>
<dbReference type="Proteomes" id="UP000033035">
    <property type="component" value="Unassembled WGS sequence"/>
</dbReference>
<gene>
    <name evidence="10" type="ORF">HMPREF1536_05263</name>
</gene>
<proteinExistence type="inferred from homology"/>
<sequence length="529" mass="59910">MKVKRSLFVVLCMSLFCFTSFISGQSVVSISIPDQLDDIDPMIYGQMLEDCNDSVIYGGLIRGDGTEHPVVNDLLKPLNMPIVRWPAGTYIHEYNWENGIGPKESRPTVDCICWGGQDTNIFGTDEFLQWCKRIGTVPYINFNMSNNPKYAGSLGDALNWLEYVNGSANTAYGMKRVQNGHQRPYNVKYWCIGNENYGPYGVHKAETAEVYSDKLYQWAKTIRSLYPDLKLLGVGHLYGWNDTVLSKNGALIDFLTLHYYMGAQIKENVLMDPAYTIFAPAKVEANIKKSAERLGKENQRLRRTDCPIRFSIDEWNNRHAVYDGVKFGFTRKDSRRLFDVATVAGMLNVFIRQSPAVGMANYIFPVNGHGLIKTVGDDDAYKTPVYFVFELYRHYMIGKKIDMEINGSGLSLPLSKLKVEGDINRDVNEEMQELKFIDGAAVLTKEGNINITLINRSHEKGQKVKVNVPDGYFVKNVWTLEADDINVANVSNDRNRIVPKKTEINSKKSQMDLTLSPCGFSMIQYSKVK</sequence>
<protein>
    <recommendedName>
        <fullName evidence="4">non-reducing end alpha-L-arabinofuranosidase</fullName>
        <ecNumber evidence="4">3.2.1.55</ecNumber>
    </recommendedName>
</protein>
<dbReference type="PANTHER" id="PTHR43576">
    <property type="entry name" value="ALPHA-L-ARABINOFURANOSIDASE C-RELATED"/>
    <property type="match status" value="1"/>
</dbReference>
<evidence type="ECO:0000256" key="8">
    <source>
        <dbReference type="SAM" id="SignalP"/>
    </source>
</evidence>
<keyword evidence="5" id="KW-0378">Hydrolase</keyword>
<dbReference type="PANTHER" id="PTHR43576:SF3">
    <property type="entry name" value="ALPHA-L-ARABINOFURANOSIDASE C"/>
    <property type="match status" value="1"/>
</dbReference>
<evidence type="ECO:0000256" key="3">
    <source>
        <dbReference type="ARBA" id="ARBA00011165"/>
    </source>
</evidence>
<dbReference type="EMBL" id="AQHW01000030">
    <property type="protein sequence ID" value="KKB46031.1"/>
    <property type="molecule type" value="Genomic_DNA"/>
</dbReference>
<dbReference type="Gene3D" id="2.60.40.1180">
    <property type="entry name" value="Golgi alpha-mannosidase II"/>
    <property type="match status" value="1"/>
</dbReference>
<dbReference type="Gene3D" id="3.20.20.80">
    <property type="entry name" value="Glycosidases"/>
    <property type="match status" value="1"/>
</dbReference>
<dbReference type="InterPro" id="IPR055235">
    <property type="entry name" value="ASD1_cat"/>
</dbReference>
<evidence type="ECO:0000256" key="1">
    <source>
        <dbReference type="ARBA" id="ARBA00001462"/>
    </source>
</evidence>
<evidence type="ECO:0000256" key="2">
    <source>
        <dbReference type="ARBA" id="ARBA00007186"/>
    </source>
</evidence>
<evidence type="ECO:0000259" key="9">
    <source>
        <dbReference type="SMART" id="SM00813"/>
    </source>
</evidence>
<organism evidence="10 11">
    <name type="scientific">Parabacteroides gordonii MS-1 = DSM 23371</name>
    <dbReference type="NCBI Taxonomy" id="1203610"/>
    <lineage>
        <taxon>Bacteria</taxon>
        <taxon>Pseudomonadati</taxon>
        <taxon>Bacteroidota</taxon>
        <taxon>Bacteroidia</taxon>
        <taxon>Bacteroidales</taxon>
        <taxon>Tannerellaceae</taxon>
        <taxon>Parabacteroides</taxon>
    </lineage>
</organism>
<dbReference type="Pfam" id="PF06964">
    <property type="entry name" value="Alpha-L-AF_C"/>
    <property type="match status" value="1"/>
</dbReference>
<dbReference type="GO" id="GO:0000272">
    <property type="term" value="P:polysaccharide catabolic process"/>
    <property type="evidence" value="ECO:0007669"/>
    <property type="project" value="TreeGrafter"/>
</dbReference>
<keyword evidence="8" id="KW-0732">Signal</keyword>
<dbReference type="InterPro" id="IPR010720">
    <property type="entry name" value="Alpha-L-AF_C"/>
</dbReference>
<dbReference type="RefSeq" id="WP_081693300.1">
    <property type="nucleotide sequence ID" value="NZ_AUAE01000014.1"/>
</dbReference>
<feature type="signal peptide" evidence="8">
    <location>
        <begin position="1"/>
        <end position="22"/>
    </location>
</feature>
<dbReference type="EC" id="3.2.1.55" evidence="4"/>